<feature type="domain" description="SCP2" evidence="2">
    <location>
        <begin position="21"/>
        <end position="91"/>
    </location>
</feature>
<keyword evidence="4" id="KW-1185">Reference proteome</keyword>
<dbReference type="InterPro" id="IPR038989">
    <property type="entry name" value="UbiJ"/>
</dbReference>
<dbReference type="PANTHER" id="PTHR38693:SF1">
    <property type="entry name" value="UBIQUINONE BIOSYNTHESIS ACCESSORY FACTOR UBIJ"/>
    <property type="match status" value="1"/>
</dbReference>
<keyword evidence="1" id="KW-0812">Transmembrane</keyword>
<dbReference type="PANTHER" id="PTHR38693">
    <property type="entry name" value="UBIQUINONE BIOSYNTHESIS PROTEIN UBIJ"/>
    <property type="match status" value="1"/>
</dbReference>
<gene>
    <name evidence="3" type="ORF">AB5I84_06175</name>
</gene>
<dbReference type="RefSeq" id="WP_369454982.1">
    <property type="nucleotide sequence ID" value="NZ_JBGCUO010000001.1"/>
</dbReference>
<comment type="caution">
    <text evidence="3">The sequence shown here is derived from an EMBL/GenBank/DDBJ whole genome shotgun (WGS) entry which is preliminary data.</text>
</comment>
<evidence type="ECO:0000256" key="1">
    <source>
        <dbReference type="SAM" id="Phobius"/>
    </source>
</evidence>
<dbReference type="EMBL" id="JBGCUO010000001">
    <property type="protein sequence ID" value="MEY1661733.1"/>
    <property type="molecule type" value="Genomic_DNA"/>
</dbReference>
<reference evidence="3 4" key="1">
    <citation type="submission" date="2024-07" db="EMBL/GenBank/DDBJ databases">
        <authorList>
            <person name="Ren Q."/>
        </authorList>
    </citation>
    <scope>NUCLEOTIDE SEQUENCE [LARGE SCALE GENOMIC DNA]</scope>
    <source>
        <strain evidence="3 4">REN37</strain>
    </source>
</reference>
<protein>
    <submittedName>
        <fullName evidence="3">SCP2 sterol-binding domain-containing protein</fullName>
    </submittedName>
</protein>
<evidence type="ECO:0000313" key="3">
    <source>
        <dbReference type="EMBL" id="MEY1661733.1"/>
    </source>
</evidence>
<evidence type="ECO:0000313" key="4">
    <source>
        <dbReference type="Proteomes" id="UP001562065"/>
    </source>
</evidence>
<evidence type="ECO:0000259" key="2">
    <source>
        <dbReference type="Pfam" id="PF02036"/>
    </source>
</evidence>
<accession>A0ABV4AFW7</accession>
<name>A0ABV4AFW7_9GAMM</name>
<feature type="transmembrane region" description="Helical" evidence="1">
    <location>
        <begin position="226"/>
        <end position="247"/>
    </location>
</feature>
<dbReference type="InterPro" id="IPR003033">
    <property type="entry name" value="SCP2_sterol-bd_dom"/>
</dbReference>
<keyword evidence="1" id="KW-1133">Transmembrane helix</keyword>
<organism evidence="3 4">
    <name type="scientific">Isoalcanivorax beigongshangi</name>
    <dbReference type="NCBI Taxonomy" id="3238810"/>
    <lineage>
        <taxon>Bacteria</taxon>
        <taxon>Pseudomonadati</taxon>
        <taxon>Pseudomonadota</taxon>
        <taxon>Gammaproteobacteria</taxon>
        <taxon>Oceanospirillales</taxon>
        <taxon>Alcanivoracaceae</taxon>
        <taxon>Isoalcanivorax</taxon>
    </lineage>
</organism>
<sequence length="248" mass="27638">MQERSSSLTHFLVLGALEGLLNQVAEHDPRARARLAALDGTVVRVRLDRPQLIFYVLVHADGVELMADFEGHVHVRIRAATGALIQWALAPNAPLPTEDRVRILGPEERIELLTAAVSEFSLWQLVRQWLDAHVRLNDLLTLVRREDPVWLERLHALPQQLDRLGEELAHQRLLQEDTLAALGKLRRDLRHAQKLDLLFLILALALLFGAFATLTGQLPLVGSLSLVLQVVGLASLGLTLVASRLLAR</sequence>
<keyword evidence="1" id="KW-0472">Membrane</keyword>
<proteinExistence type="predicted"/>
<dbReference type="Pfam" id="PF02036">
    <property type="entry name" value="SCP2"/>
    <property type="match status" value="1"/>
</dbReference>
<feature type="transmembrane region" description="Helical" evidence="1">
    <location>
        <begin position="195"/>
        <end position="214"/>
    </location>
</feature>
<dbReference type="Proteomes" id="UP001562065">
    <property type="component" value="Unassembled WGS sequence"/>
</dbReference>